<protein>
    <recommendedName>
        <fullName evidence="5">DUF2613 family protein</fullName>
    </recommendedName>
</protein>
<comment type="caution">
    <text evidence="3">The sequence shown here is derived from an EMBL/GenBank/DDBJ whole genome shotgun (WGS) entry which is preliminary data.</text>
</comment>
<keyword evidence="2" id="KW-1133">Transmembrane helix</keyword>
<keyword evidence="4" id="KW-1185">Reference proteome</keyword>
<accession>A0ABP9JYA7</accession>
<sequence length="81" mass="8351">MTVRHRVLEADGVTAGTGLLGVIAVGLGLVGAIVSDACRAEPASTAYSITDTEPHAATLGAADRSPNRPYRCAQPRDPLDH</sequence>
<feature type="transmembrane region" description="Helical" evidence="2">
    <location>
        <begin position="12"/>
        <end position="34"/>
    </location>
</feature>
<proteinExistence type="predicted"/>
<evidence type="ECO:0008006" key="5">
    <source>
        <dbReference type="Google" id="ProtNLM"/>
    </source>
</evidence>
<evidence type="ECO:0000313" key="4">
    <source>
        <dbReference type="Proteomes" id="UP001500124"/>
    </source>
</evidence>
<dbReference type="Proteomes" id="UP001500124">
    <property type="component" value="Unassembled WGS sequence"/>
</dbReference>
<name>A0ABP9JYA7_9ACTN</name>
<organism evidence="3 4">
    <name type="scientific">Streptomyces similanensis</name>
    <dbReference type="NCBI Taxonomy" id="1274988"/>
    <lineage>
        <taxon>Bacteria</taxon>
        <taxon>Bacillati</taxon>
        <taxon>Actinomycetota</taxon>
        <taxon>Actinomycetes</taxon>
        <taxon>Kitasatosporales</taxon>
        <taxon>Streptomycetaceae</taxon>
        <taxon>Streptomyces</taxon>
    </lineage>
</organism>
<dbReference type="EMBL" id="BAABKC010000012">
    <property type="protein sequence ID" value="GAA5045849.1"/>
    <property type="molecule type" value="Genomic_DNA"/>
</dbReference>
<reference evidence="4" key="1">
    <citation type="journal article" date="2019" name="Int. J. Syst. Evol. Microbiol.">
        <title>The Global Catalogue of Microorganisms (GCM) 10K type strain sequencing project: providing services to taxonomists for standard genome sequencing and annotation.</title>
        <authorList>
            <consortium name="The Broad Institute Genomics Platform"/>
            <consortium name="The Broad Institute Genome Sequencing Center for Infectious Disease"/>
            <person name="Wu L."/>
            <person name="Ma J."/>
        </authorList>
    </citation>
    <scope>NUCLEOTIDE SEQUENCE [LARGE SCALE GENOMIC DNA]</scope>
    <source>
        <strain evidence="4">JCM 18410</strain>
    </source>
</reference>
<keyword evidence="2" id="KW-0472">Membrane</keyword>
<gene>
    <name evidence="3" type="ORF">GCM10023336_09860</name>
</gene>
<evidence type="ECO:0000256" key="2">
    <source>
        <dbReference type="SAM" id="Phobius"/>
    </source>
</evidence>
<evidence type="ECO:0000313" key="3">
    <source>
        <dbReference type="EMBL" id="GAA5045849.1"/>
    </source>
</evidence>
<feature type="region of interest" description="Disordered" evidence="1">
    <location>
        <begin position="58"/>
        <end position="81"/>
    </location>
</feature>
<keyword evidence="2" id="KW-0812">Transmembrane</keyword>
<evidence type="ECO:0000256" key="1">
    <source>
        <dbReference type="SAM" id="MobiDB-lite"/>
    </source>
</evidence>